<dbReference type="Gene3D" id="2.40.50.140">
    <property type="entry name" value="Nucleic acid-binding proteins"/>
    <property type="match status" value="1"/>
</dbReference>
<dbReference type="Pfam" id="PF12658">
    <property type="entry name" value="Ten1"/>
    <property type="match status" value="1"/>
</dbReference>
<keyword evidence="2" id="KW-1185">Reference proteome</keyword>
<dbReference type="EMBL" id="JAGPUO010000022">
    <property type="protein sequence ID" value="KAG5656339.1"/>
    <property type="molecule type" value="Genomic_DNA"/>
</dbReference>
<dbReference type="GO" id="GO:0043047">
    <property type="term" value="F:single-stranded telomeric DNA binding"/>
    <property type="evidence" value="ECO:0007669"/>
    <property type="project" value="InterPro"/>
</dbReference>
<sequence>MSRGPVPSQLYLLSNLPALPIGEKVRFLGCVISYSTSSACLSLAHLYPKDTNVTASVDVSLLLESLTAEQTRVGEFVNVIGYITEQKITRDTKPPCQEFKQVCVQAIVLWSTGPMDLQKYEKLLDPKGSPS</sequence>
<dbReference type="InterPro" id="IPR012340">
    <property type="entry name" value="NA-bd_OB-fold"/>
</dbReference>
<gene>
    <name evidence="1" type="ORF">KAF25_004615</name>
</gene>
<accession>A0A9P7KNL2</accession>
<evidence type="ECO:0008006" key="3">
    <source>
        <dbReference type="Google" id="ProtNLM"/>
    </source>
</evidence>
<dbReference type="GO" id="GO:1990879">
    <property type="term" value="C:CST complex"/>
    <property type="evidence" value="ECO:0007669"/>
    <property type="project" value="InterPro"/>
</dbReference>
<evidence type="ECO:0000313" key="2">
    <source>
        <dbReference type="Proteomes" id="UP000782241"/>
    </source>
</evidence>
<protein>
    <recommendedName>
        <fullName evidence="3">CST complex subunit Ten1</fullName>
    </recommendedName>
</protein>
<comment type="caution">
    <text evidence="1">The sequence shown here is derived from an EMBL/GenBank/DDBJ whole genome shotgun (WGS) entry which is preliminary data.</text>
</comment>
<reference evidence="1" key="1">
    <citation type="submission" date="2021-04" db="EMBL/GenBank/DDBJ databases">
        <title>Draft genome of Fusarium avenaceum strain F156N33, isolated from an atmospheric sample in Virginia.</title>
        <authorList>
            <person name="Yang S."/>
            <person name="Vinatzer B.A."/>
            <person name="Coleman J."/>
        </authorList>
    </citation>
    <scope>NUCLEOTIDE SEQUENCE</scope>
    <source>
        <strain evidence="1">F156N33</strain>
    </source>
</reference>
<evidence type="ECO:0000313" key="1">
    <source>
        <dbReference type="EMBL" id="KAG5656339.1"/>
    </source>
</evidence>
<dbReference type="Proteomes" id="UP000782241">
    <property type="component" value="Unassembled WGS sequence"/>
</dbReference>
<proteinExistence type="predicted"/>
<organism evidence="1 2">
    <name type="scientific">Fusarium avenaceum</name>
    <dbReference type="NCBI Taxonomy" id="40199"/>
    <lineage>
        <taxon>Eukaryota</taxon>
        <taxon>Fungi</taxon>
        <taxon>Dikarya</taxon>
        <taxon>Ascomycota</taxon>
        <taxon>Pezizomycotina</taxon>
        <taxon>Sordariomycetes</taxon>
        <taxon>Hypocreomycetidae</taxon>
        <taxon>Hypocreales</taxon>
        <taxon>Nectriaceae</taxon>
        <taxon>Fusarium</taxon>
        <taxon>Fusarium tricinctum species complex</taxon>
    </lineage>
</organism>
<dbReference type="InterPro" id="IPR024222">
    <property type="entry name" value="Ten1_fungal"/>
</dbReference>
<name>A0A9P7KNL2_9HYPO</name>
<dbReference type="AlphaFoldDB" id="A0A9P7KNL2"/>
<dbReference type="GO" id="GO:0016233">
    <property type="term" value="P:telomere capping"/>
    <property type="evidence" value="ECO:0007669"/>
    <property type="project" value="InterPro"/>
</dbReference>